<reference evidence="3 4" key="1">
    <citation type="journal article" name="Front. Microbiol.">
        <title>Sugar Metabolism of the First Thermophilic Planctomycete Thermogutta terrifontis: Comparative Genomic and Transcriptomic Approaches.</title>
        <authorList>
            <person name="Elcheninov A.G."/>
            <person name="Menzel P."/>
            <person name="Gudbergsdottir S.R."/>
            <person name="Slesarev A.I."/>
            <person name="Kadnikov V.V."/>
            <person name="Krogh A."/>
            <person name="Bonch-Osmolovskaya E.A."/>
            <person name="Peng X."/>
            <person name="Kublanov I.V."/>
        </authorList>
    </citation>
    <scope>NUCLEOTIDE SEQUENCE [LARGE SCALE GENOMIC DNA]</scope>
    <source>
        <strain evidence="3 4">R1</strain>
    </source>
</reference>
<evidence type="ECO:0000313" key="3">
    <source>
        <dbReference type="EMBL" id="ASV73936.1"/>
    </source>
</evidence>
<sequence length="383" mass="41866">MASSDQTTPRREGESPSLPDRQSSQNETHRESEVFDFTEAGTETGSDTSILKQQEAAERSPAPADMVSSFETAKTGEFPNPQEIEEPSSEAAETTEAVEEEVFELPEDELLDLPTSKDYRLVSTTDEPESEPQEQSRRPDDELNDSTAEVETISTVAPETASSPEGPQDLLPPEDQTTEETVATCELPEAAAPSTEEGSAAEAQAEAKTEDEVLLVRLPDTDQWVPLNELVVQQTGEPLGLAAARWITRLYLKSLRSEDQAADFEAITGSLESEPSAEAVAFPKLETDEKQLDYRERVRKGRPQKSLLGEIVGIVLGGIGGLLIAYYALNFFGGKQYDFANIPLPGIPHTYHHAPDWMKSWLNRLSAGNERAGESTSAEVTQP</sequence>
<proteinExistence type="predicted"/>
<dbReference type="Proteomes" id="UP000215086">
    <property type="component" value="Chromosome"/>
</dbReference>
<accession>A0A286RDA2</accession>
<feature type="transmembrane region" description="Helical" evidence="2">
    <location>
        <begin position="307"/>
        <end position="329"/>
    </location>
</feature>
<dbReference type="EMBL" id="CP018477">
    <property type="protein sequence ID" value="ASV73936.1"/>
    <property type="molecule type" value="Genomic_DNA"/>
</dbReference>
<feature type="compositionally biased region" description="Acidic residues" evidence="1">
    <location>
        <begin position="96"/>
        <end position="111"/>
    </location>
</feature>
<keyword evidence="2" id="KW-1133">Transmembrane helix</keyword>
<organism evidence="3 4">
    <name type="scientific">Thermogutta terrifontis</name>
    <dbReference type="NCBI Taxonomy" id="1331910"/>
    <lineage>
        <taxon>Bacteria</taxon>
        <taxon>Pseudomonadati</taxon>
        <taxon>Planctomycetota</taxon>
        <taxon>Planctomycetia</taxon>
        <taxon>Pirellulales</taxon>
        <taxon>Thermoguttaceae</taxon>
        <taxon>Thermogutta</taxon>
    </lineage>
</organism>
<evidence type="ECO:0000256" key="2">
    <source>
        <dbReference type="SAM" id="Phobius"/>
    </source>
</evidence>
<dbReference type="AlphaFoldDB" id="A0A286RDA2"/>
<dbReference type="RefSeq" id="WP_095414401.1">
    <property type="nucleotide sequence ID" value="NZ_CP018477.1"/>
</dbReference>
<gene>
    <name evidence="3" type="ORF">THTE_1334</name>
</gene>
<evidence type="ECO:0000256" key="1">
    <source>
        <dbReference type="SAM" id="MobiDB-lite"/>
    </source>
</evidence>
<keyword evidence="4" id="KW-1185">Reference proteome</keyword>
<feature type="compositionally biased region" description="Polar residues" evidence="1">
    <location>
        <begin position="145"/>
        <end position="165"/>
    </location>
</feature>
<name>A0A286RDA2_9BACT</name>
<feature type="compositionally biased region" description="Polar residues" evidence="1">
    <location>
        <begin position="41"/>
        <end position="52"/>
    </location>
</feature>
<keyword evidence="2" id="KW-0812">Transmembrane</keyword>
<evidence type="ECO:0000313" key="4">
    <source>
        <dbReference type="Proteomes" id="UP000215086"/>
    </source>
</evidence>
<dbReference type="KEGG" id="ttf:THTE_1334"/>
<keyword evidence="2" id="KW-0472">Membrane</keyword>
<protein>
    <submittedName>
        <fullName evidence="3">Uncharacterized protein</fullName>
    </submittedName>
</protein>
<feature type="region of interest" description="Disordered" evidence="1">
    <location>
        <begin position="1"/>
        <end position="209"/>
    </location>
</feature>